<gene>
    <name evidence="23" type="ORF">BDV26DRAFT_279052</name>
</gene>
<evidence type="ECO:0000256" key="11">
    <source>
        <dbReference type="ARBA" id="ARBA00022792"/>
    </source>
</evidence>
<evidence type="ECO:0000256" key="3">
    <source>
        <dbReference type="ARBA" id="ARBA00007271"/>
    </source>
</evidence>
<dbReference type="InterPro" id="IPR003960">
    <property type="entry name" value="ATPase_AAA_CS"/>
</dbReference>
<keyword evidence="16 21" id="KW-0408">Iron</keyword>
<evidence type="ECO:0000256" key="20">
    <source>
        <dbReference type="ARBA" id="ARBA00029351"/>
    </source>
</evidence>
<dbReference type="FunFam" id="3.40.50.300:FF:001494">
    <property type="entry name" value="Pachytene checkpoint component Pch2"/>
    <property type="match status" value="1"/>
</dbReference>
<dbReference type="PANTHER" id="PTHR10266">
    <property type="entry name" value="CYTOCHROME C1"/>
    <property type="match status" value="1"/>
</dbReference>
<dbReference type="GO" id="GO:0051321">
    <property type="term" value="P:meiotic cell cycle"/>
    <property type="evidence" value="ECO:0007669"/>
    <property type="project" value="UniProtKB-KW"/>
</dbReference>
<dbReference type="GO" id="GO:0005524">
    <property type="term" value="F:ATP binding"/>
    <property type="evidence" value="ECO:0007669"/>
    <property type="project" value="UniProtKB-KW"/>
</dbReference>
<proteinExistence type="inferred from homology"/>
<evidence type="ECO:0000256" key="2">
    <source>
        <dbReference type="ARBA" id="ARBA00006488"/>
    </source>
</evidence>
<dbReference type="InterPro" id="IPR003593">
    <property type="entry name" value="AAA+_ATPase"/>
</dbReference>
<feature type="binding site" description="covalent" evidence="21">
    <location>
        <position position="532"/>
    </location>
    <ligand>
        <name>heme c</name>
        <dbReference type="ChEBI" id="CHEBI:61717"/>
    </ligand>
</feature>
<comment type="similarity">
    <text evidence="2">Belongs to the cytochrome c family.</text>
</comment>
<dbReference type="SUPFAM" id="SSF52540">
    <property type="entry name" value="P-loop containing nucleoside triphosphate hydrolases"/>
    <property type="match status" value="1"/>
</dbReference>
<evidence type="ECO:0000256" key="14">
    <source>
        <dbReference type="ARBA" id="ARBA00022982"/>
    </source>
</evidence>
<dbReference type="InterPro" id="IPR009056">
    <property type="entry name" value="Cyt_c-like_dom"/>
</dbReference>
<keyword evidence="18" id="KW-0472">Membrane</keyword>
<dbReference type="GO" id="GO:0016887">
    <property type="term" value="F:ATP hydrolysis activity"/>
    <property type="evidence" value="ECO:0007669"/>
    <property type="project" value="InterPro"/>
</dbReference>
<evidence type="ECO:0000259" key="22">
    <source>
        <dbReference type="PROSITE" id="PS51007"/>
    </source>
</evidence>
<evidence type="ECO:0000256" key="19">
    <source>
        <dbReference type="ARBA" id="ARBA00023254"/>
    </source>
</evidence>
<dbReference type="GO" id="GO:0008121">
    <property type="term" value="F:quinol-cytochrome-c reductase activity"/>
    <property type="evidence" value="ECO:0007669"/>
    <property type="project" value="UniProtKB-EC"/>
</dbReference>
<dbReference type="GO" id="GO:0020037">
    <property type="term" value="F:heme binding"/>
    <property type="evidence" value="ECO:0007669"/>
    <property type="project" value="InterPro"/>
</dbReference>
<evidence type="ECO:0000256" key="9">
    <source>
        <dbReference type="ARBA" id="ARBA00022723"/>
    </source>
</evidence>
<keyword evidence="9 21" id="KW-0479">Metal-binding</keyword>
<evidence type="ECO:0000256" key="13">
    <source>
        <dbReference type="ARBA" id="ARBA00022967"/>
    </source>
</evidence>
<keyword evidence="7" id="KW-0679">Respiratory chain</keyword>
<evidence type="ECO:0000256" key="7">
    <source>
        <dbReference type="ARBA" id="ARBA00022660"/>
    </source>
</evidence>
<dbReference type="EC" id="7.1.1.8" evidence="4"/>
<dbReference type="Gene3D" id="1.20.5.100">
    <property type="entry name" value="Cytochrome c1, transmembrane anchor, C-terminal"/>
    <property type="match status" value="1"/>
</dbReference>
<evidence type="ECO:0000313" key="23">
    <source>
        <dbReference type="EMBL" id="KAE8381096.1"/>
    </source>
</evidence>
<evidence type="ECO:0000256" key="17">
    <source>
        <dbReference type="ARBA" id="ARBA00023128"/>
    </source>
</evidence>
<dbReference type="GO" id="GO:0005743">
    <property type="term" value="C:mitochondrial inner membrane"/>
    <property type="evidence" value="ECO:0007669"/>
    <property type="project" value="UniProtKB-SubCell"/>
</dbReference>
<sequence length="736" mass="82054">MEVFQQPVLHIEARVKNNRDGIIIRTDLIREEVTKWLVANFVVLSLGQEISSFEGMNDPHAQAIESVIVTECSGEDMESGAYRLQQVELDVQAYQLRASFEQENSQHTQPLEEFMDSKDEDSKARVLNLPSRELDGLWESLQFDQPLKSMLLRAITRMVSYSFRKLNRWTINWNRLILLWGPPGTGKTSLCRGLSQKLAIRIGKHYPQSKLVEINAHSLGSKFFGESGKLVSKVFENIESLLEEEEDAFVFVVVDEIETLAARRERALGGNEPFDAVRAVNALLTGLDRLRTHTNVVVICTSNLVTALDQAFLDRVDIKQFIPYLSNRAIYGIYKECLEELSRGGIIEGASFDVVQVNPENPQTALQYVEQTTEALMLPTFDEMLLNYQMFPDAVPKQLGDAALESMNLSGRTIRRLPALSLVLYSKSARCNTREAVHALRTGILRASSSAAGAESASSPFHLTVTASVATAVAVGSAAYLYGQEAFASTPAEEGLHATSYPWEHAKWNKTFDHAALRRGFQVYREVCASCHSLTRVPWRSFVGVMHTVDEMKAMAEENEYDTEPNDQGEIEKRPGKLSDYIPAPYKNEEAARAANGGALPPDLSLIVKGRHGGCDYIFSLLTGYPDEPPAGATVQEGMNFNPYFPGTAIAMARVLFDGVVEYEDGTPATTSQMAKDVVEFLNWAAEPEMDDRKKMGVKAIALLTGLFAVSVWVKRYKWSPIKTRKIVYSPPVSRR</sequence>
<evidence type="ECO:0000256" key="10">
    <source>
        <dbReference type="ARBA" id="ARBA00022741"/>
    </source>
</evidence>
<dbReference type="EMBL" id="ML736174">
    <property type="protein sequence ID" value="KAE8381096.1"/>
    <property type="molecule type" value="Genomic_DNA"/>
</dbReference>
<keyword evidence="13" id="KW-1278">Translocase</keyword>
<keyword evidence="24" id="KW-1185">Reference proteome</keyword>
<feature type="binding site" description="covalent" evidence="21">
    <location>
        <position position="531"/>
    </location>
    <ligand>
        <name>heme c</name>
        <dbReference type="ChEBI" id="CHEBI:61717"/>
    </ligand>
</feature>
<dbReference type="PROSITE" id="PS51007">
    <property type="entry name" value="CYTC"/>
    <property type="match status" value="1"/>
</dbReference>
<evidence type="ECO:0000256" key="18">
    <source>
        <dbReference type="ARBA" id="ARBA00023136"/>
    </source>
</evidence>
<dbReference type="GO" id="GO:0006122">
    <property type="term" value="P:mitochondrial electron transport, ubiquinol to cytochrome c"/>
    <property type="evidence" value="ECO:0007669"/>
    <property type="project" value="TreeGrafter"/>
</dbReference>
<feature type="binding site" description="covalent" evidence="21">
    <location>
        <position position="528"/>
    </location>
    <ligand>
        <name>heme c</name>
        <dbReference type="ChEBI" id="CHEBI:61717"/>
    </ligand>
</feature>
<dbReference type="Gene3D" id="1.10.760.10">
    <property type="entry name" value="Cytochrome c-like domain"/>
    <property type="match status" value="1"/>
</dbReference>
<keyword evidence="19" id="KW-0469">Meiosis</keyword>
<keyword evidence="15" id="KW-1133">Transmembrane helix</keyword>
<feature type="binding site" description="covalent" evidence="21">
    <location>
        <position position="652"/>
    </location>
    <ligand>
        <name>heme c</name>
        <dbReference type="ChEBI" id="CHEBI:61717"/>
    </ligand>
</feature>
<dbReference type="InterPro" id="IPR003959">
    <property type="entry name" value="ATPase_AAA_core"/>
</dbReference>
<dbReference type="Gene3D" id="3.40.50.300">
    <property type="entry name" value="P-loop containing nucleotide triphosphate hydrolases"/>
    <property type="match status" value="1"/>
</dbReference>
<dbReference type="InterPro" id="IPR058249">
    <property type="entry name" value="Pch2_C"/>
</dbReference>
<keyword evidence="12" id="KW-0067">ATP-binding</keyword>
<dbReference type="InterPro" id="IPR021157">
    <property type="entry name" value="Cyt_c1_TM_anchor_C"/>
</dbReference>
<evidence type="ECO:0000256" key="21">
    <source>
        <dbReference type="PIRSR" id="PIRSR602326-1"/>
    </source>
</evidence>
<accession>A0A5N7BH36</accession>
<comment type="subcellular location">
    <subcellularLocation>
        <location evidence="1">Mitochondrion inner membrane</location>
    </subcellularLocation>
</comment>
<keyword evidence="17" id="KW-0496">Mitochondrion</keyword>
<keyword evidence="10" id="KW-0547">Nucleotide-binding</keyword>
<organism evidence="23 24">
    <name type="scientific">Aspergillus bertholletiae</name>
    <dbReference type="NCBI Taxonomy" id="1226010"/>
    <lineage>
        <taxon>Eukaryota</taxon>
        <taxon>Fungi</taxon>
        <taxon>Dikarya</taxon>
        <taxon>Ascomycota</taxon>
        <taxon>Pezizomycotina</taxon>
        <taxon>Eurotiomycetes</taxon>
        <taxon>Eurotiomycetidae</taxon>
        <taxon>Eurotiales</taxon>
        <taxon>Aspergillaceae</taxon>
        <taxon>Aspergillus</taxon>
        <taxon>Aspergillus subgen. Circumdati</taxon>
    </lineage>
</organism>
<dbReference type="FunFam" id="1.10.760.10:FF:000002">
    <property type="entry name" value="Cytochrome c1, heme protein"/>
    <property type="match status" value="1"/>
</dbReference>
<keyword evidence="8" id="KW-0812">Transmembrane</keyword>
<evidence type="ECO:0000256" key="15">
    <source>
        <dbReference type="ARBA" id="ARBA00022989"/>
    </source>
</evidence>
<keyword evidence="5" id="KW-0813">Transport</keyword>
<dbReference type="InterPro" id="IPR036909">
    <property type="entry name" value="Cyt_c-like_dom_sf"/>
</dbReference>
<feature type="domain" description="Cytochrome c" evidence="22">
    <location>
        <begin position="515"/>
        <end position="649"/>
    </location>
</feature>
<dbReference type="InterPro" id="IPR027417">
    <property type="entry name" value="P-loop_NTPase"/>
</dbReference>
<reference evidence="23 24" key="1">
    <citation type="submission" date="2019-04" db="EMBL/GenBank/DDBJ databases">
        <title>Friends and foes A comparative genomics studyof 23 Aspergillus species from section Flavi.</title>
        <authorList>
            <consortium name="DOE Joint Genome Institute"/>
            <person name="Kjaerbolling I."/>
            <person name="Vesth T."/>
            <person name="Frisvad J.C."/>
            <person name="Nybo J.L."/>
            <person name="Theobald S."/>
            <person name="Kildgaard S."/>
            <person name="Isbrandt T."/>
            <person name="Kuo A."/>
            <person name="Sato A."/>
            <person name="Lyhne E.K."/>
            <person name="Kogle M.E."/>
            <person name="Wiebenga A."/>
            <person name="Kun R.S."/>
            <person name="Lubbers R.J."/>
            <person name="Makela M.R."/>
            <person name="Barry K."/>
            <person name="Chovatia M."/>
            <person name="Clum A."/>
            <person name="Daum C."/>
            <person name="Haridas S."/>
            <person name="He G."/>
            <person name="LaButti K."/>
            <person name="Lipzen A."/>
            <person name="Mondo S."/>
            <person name="Riley R."/>
            <person name="Salamov A."/>
            <person name="Simmons B.A."/>
            <person name="Magnuson J.K."/>
            <person name="Henrissat B."/>
            <person name="Mortensen U.H."/>
            <person name="Larsen T.O."/>
            <person name="Devries R.P."/>
            <person name="Grigoriev I.V."/>
            <person name="Machida M."/>
            <person name="Baker S.E."/>
            <person name="Andersen M.R."/>
        </authorList>
    </citation>
    <scope>NUCLEOTIDE SEQUENCE [LARGE SCALE GENOMIC DNA]</scope>
    <source>
        <strain evidence="23 24">IBT 29228</strain>
    </source>
</reference>
<dbReference type="Pfam" id="PF23242">
    <property type="entry name" value="AAA_lid_TRIP13_C"/>
    <property type="match status" value="1"/>
</dbReference>
<comment type="similarity">
    <text evidence="3">Belongs to the AAA ATPase family. PCH2 subfamily.</text>
</comment>
<dbReference type="PANTHER" id="PTHR10266:SF3">
    <property type="entry name" value="CYTOCHROME C1, HEME PROTEIN, MITOCHONDRIAL"/>
    <property type="match status" value="1"/>
</dbReference>
<dbReference type="Pfam" id="PF00004">
    <property type="entry name" value="AAA"/>
    <property type="match status" value="1"/>
</dbReference>
<dbReference type="Proteomes" id="UP000326198">
    <property type="component" value="Unassembled WGS sequence"/>
</dbReference>
<evidence type="ECO:0000256" key="1">
    <source>
        <dbReference type="ARBA" id="ARBA00004273"/>
    </source>
</evidence>
<evidence type="ECO:0000256" key="6">
    <source>
        <dbReference type="ARBA" id="ARBA00022617"/>
    </source>
</evidence>
<protein>
    <recommendedName>
        <fullName evidence="4">quinol--cytochrome-c reductase</fullName>
        <ecNumber evidence="4">7.1.1.8</ecNumber>
    </recommendedName>
</protein>
<evidence type="ECO:0000256" key="16">
    <source>
        <dbReference type="ARBA" id="ARBA00023004"/>
    </source>
</evidence>
<evidence type="ECO:0000313" key="24">
    <source>
        <dbReference type="Proteomes" id="UP000326198"/>
    </source>
</evidence>
<dbReference type="FunFam" id="1.20.5.100:FF:000003">
    <property type="entry name" value="Cytochrome c1, heme protein, mitochondrial"/>
    <property type="match status" value="1"/>
</dbReference>
<dbReference type="OrthoDB" id="5925at2759"/>
<name>A0A5N7BH36_9EURO</name>
<dbReference type="Pfam" id="PF02167">
    <property type="entry name" value="Cytochrom_C1"/>
    <property type="match status" value="1"/>
</dbReference>
<evidence type="ECO:0000256" key="5">
    <source>
        <dbReference type="ARBA" id="ARBA00022448"/>
    </source>
</evidence>
<dbReference type="PROSITE" id="PS00674">
    <property type="entry name" value="AAA"/>
    <property type="match status" value="1"/>
</dbReference>
<evidence type="ECO:0000256" key="4">
    <source>
        <dbReference type="ARBA" id="ARBA00012951"/>
    </source>
</evidence>
<evidence type="ECO:0000256" key="8">
    <source>
        <dbReference type="ARBA" id="ARBA00022692"/>
    </source>
</evidence>
<dbReference type="SMART" id="SM00382">
    <property type="entry name" value="AAA"/>
    <property type="match status" value="1"/>
</dbReference>
<dbReference type="GO" id="GO:0046872">
    <property type="term" value="F:metal ion binding"/>
    <property type="evidence" value="ECO:0007669"/>
    <property type="project" value="UniProtKB-KW"/>
</dbReference>
<dbReference type="PRINTS" id="PR00603">
    <property type="entry name" value="CYTOCHROMEC1"/>
</dbReference>
<dbReference type="Pfam" id="PF23563">
    <property type="entry name" value="TRIP13_N"/>
    <property type="match status" value="1"/>
</dbReference>
<dbReference type="AlphaFoldDB" id="A0A5N7BH36"/>
<dbReference type="SUPFAM" id="SSF81496">
    <property type="entry name" value="Cytochrome c1 subunit of cytochrome bc1 complex (Ubiquinol-cytochrome c reductase), transmembrane anchor"/>
    <property type="match status" value="1"/>
</dbReference>
<evidence type="ECO:0000256" key="12">
    <source>
        <dbReference type="ARBA" id="ARBA00022840"/>
    </source>
</evidence>
<keyword evidence="14" id="KW-0249">Electron transport</keyword>
<comment type="cofactor">
    <cofactor evidence="21">
        <name>heme c</name>
        <dbReference type="ChEBI" id="CHEBI:61717"/>
    </cofactor>
    <text evidence="21">Binds 1 heme c group covalently per subunit.</text>
</comment>
<dbReference type="SUPFAM" id="SSF46626">
    <property type="entry name" value="Cytochrome c"/>
    <property type="match status" value="1"/>
</dbReference>
<keyword evidence="11" id="KW-0999">Mitochondrion inner membrane</keyword>
<dbReference type="InterPro" id="IPR002326">
    <property type="entry name" value="Cyt_c1"/>
</dbReference>
<comment type="catalytic activity">
    <reaction evidence="20">
        <text>a quinol + 2 Fe(III)-[cytochrome c](out) = a quinone + 2 Fe(II)-[cytochrome c](out) + 2 H(+)(out)</text>
        <dbReference type="Rhea" id="RHEA:11484"/>
        <dbReference type="Rhea" id="RHEA-COMP:10350"/>
        <dbReference type="Rhea" id="RHEA-COMP:14399"/>
        <dbReference type="ChEBI" id="CHEBI:15378"/>
        <dbReference type="ChEBI" id="CHEBI:24646"/>
        <dbReference type="ChEBI" id="CHEBI:29033"/>
        <dbReference type="ChEBI" id="CHEBI:29034"/>
        <dbReference type="ChEBI" id="CHEBI:132124"/>
        <dbReference type="EC" id="7.1.1.8"/>
    </reaction>
</comment>
<keyword evidence="6 21" id="KW-0349">Heme</keyword>